<gene>
    <name evidence="2" type="ORF">KL86DES1_11007</name>
</gene>
<dbReference type="AlphaFoldDB" id="A0A212L1U7"/>
<protein>
    <submittedName>
        <fullName evidence="2">Uncharacterized protein</fullName>
    </submittedName>
</protein>
<evidence type="ECO:0000256" key="1">
    <source>
        <dbReference type="SAM" id="Phobius"/>
    </source>
</evidence>
<keyword evidence="1" id="KW-0812">Transmembrane</keyword>
<sequence>MYYYLKNEAAMKSLRKKSKLKKITRKHLHRFKPSASNQIKLRNSPKGISNTKRGEPFSARIVLSSDHSSPSDGQKREKLKEQIGRASSLGKNLCYTFDEAIEKIAKKLDEAEESSIFSKKLKYSPALAVFFKLFICKLFFQGKVDCGIINSEGVVSPLWDMNVCYQNFHKRMNNIANTPLEAISICYKRDDEHEDFEDIFKNFFKYLSINKKNDHGILFSLTGKDNPVTLGERMSVVSGGDCVTPPVRIAEHGPDRYAQLTMLSGKKTLFYCKNCKNKIIELPLSMDFCISFSPLLDTHDPSILKLNKTLPKNFSTLIGMAGGIFLLFLASHGIVETKLFSIEKRRTVFECYDDFVVAKYRDTLQYFNRFLLLQKKSFDLFLDSFNIDHIENYYTNPLCPFIFKSKTNIKTNNTSIVNDKINILQKLLSSDDINKNADDRAIIEAELHRVRDNLSMTHFYKEYSKTILKKDSDTAAKFWERFKYRIKVIMKKKEIHDYKVEKFSHDKSKDE</sequence>
<keyword evidence="1" id="KW-1133">Transmembrane helix</keyword>
<dbReference type="EMBL" id="FMJC01000001">
    <property type="protein sequence ID" value="SCM71339.1"/>
    <property type="molecule type" value="Genomic_DNA"/>
</dbReference>
<evidence type="ECO:0000313" key="2">
    <source>
        <dbReference type="EMBL" id="SCM71339.1"/>
    </source>
</evidence>
<name>A0A212L1U7_9BACT</name>
<reference evidence="2" key="1">
    <citation type="submission" date="2016-08" db="EMBL/GenBank/DDBJ databases">
        <authorList>
            <person name="Seilhamer J.J."/>
        </authorList>
    </citation>
    <scope>NUCLEOTIDE SEQUENCE</scope>
    <source>
        <strain evidence="2">86-1</strain>
    </source>
</reference>
<feature type="transmembrane region" description="Helical" evidence="1">
    <location>
        <begin position="314"/>
        <end position="335"/>
    </location>
</feature>
<organism evidence="2">
    <name type="scientific">uncultured Desulfovibrio sp</name>
    <dbReference type="NCBI Taxonomy" id="167968"/>
    <lineage>
        <taxon>Bacteria</taxon>
        <taxon>Pseudomonadati</taxon>
        <taxon>Thermodesulfobacteriota</taxon>
        <taxon>Desulfovibrionia</taxon>
        <taxon>Desulfovibrionales</taxon>
        <taxon>Desulfovibrionaceae</taxon>
        <taxon>Desulfovibrio</taxon>
        <taxon>environmental samples</taxon>
    </lineage>
</organism>
<accession>A0A212L1U7</accession>
<proteinExistence type="predicted"/>
<keyword evidence="1" id="KW-0472">Membrane</keyword>